<evidence type="ECO:0000313" key="1">
    <source>
        <dbReference type="EMBL" id="RHE24337.1"/>
    </source>
</evidence>
<dbReference type="Proteomes" id="UP000283601">
    <property type="component" value="Unassembled WGS sequence"/>
</dbReference>
<gene>
    <name evidence="1" type="ORF">DW758_06245</name>
</gene>
<proteinExistence type="predicted"/>
<comment type="caution">
    <text evidence="1">The sequence shown here is derived from an EMBL/GenBank/DDBJ whole genome shotgun (WGS) entry which is preliminary data.</text>
</comment>
<evidence type="ECO:0000313" key="2">
    <source>
        <dbReference type="Proteomes" id="UP000283601"/>
    </source>
</evidence>
<protein>
    <submittedName>
        <fullName evidence="1">Uncharacterized protein</fullName>
    </submittedName>
</protein>
<name>A0A414IKQ7_BACUN</name>
<accession>A0A414IKQ7</accession>
<reference evidence="1 2" key="1">
    <citation type="submission" date="2018-08" db="EMBL/GenBank/DDBJ databases">
        <title>A genome reference for cultivated species of the human gut microbiota.</title>
        <authorList>
            <person name="Zou Y."/>
            <person name="Xue W."/>
            <person name="Luo G."/>
        </authorList>
    </citation>
    <scope>NUCLEOTIDE SEQUENCE [LARGE SCALE GENOMIC DNA]</scope>
    <source>
        <strain evidence="1 2">AM29-12AC</strain>
    </source>
</reference>
<organism evidence="1 2">
    <name type="scientific">Bacteroides uniformis</name>
    <dbReference type="NCBI Taxonomy" id="820"/>
    <lineage>
        <taxon>Bacteria</taxon>
        <taxon>Pseudomonadati</taxon>
        <taxon>Bacteroidota</taxon>
        <taxon>Bacteroidia</taxon>
        <taxon>Bacteroidales</taxon>
        <taxon>Bacteroidaceae</taxon>
        <taxon>Bacteroides</taxon>
    </lineage>
</organism>
<dbReference type="RefSeq" id="WP_117985438.1">
    <property type="nucleotide sequence ID" value="NZ_QSJY01000003.1"/>
</dbReference>
<sequence length="1319" mass="145608">MIDILEVYRVVSGIDTKVASIASDDAILANGIMSKNEVSVTVVTDTIPDIQEGDFIRVGGIKYKINRASEFADKSSVNHTTTYLFEAPEYTLIDKILTNKITKSVRVTLTGKLRDWLELLIWNVNKTNDNPLGVDTGWQLGNIPDTEYMTLSFDGIDCRSLLSELASAYGYEYYVHDHTINYVSRIENERNLTFTQGQGGGLYEVEQSNVDSGDVTTRVYPVGGTKNMAPGEGDEEGRLMLPEKYLENFSETNRAVEKKIVFDDIHPSFTGFVENPTGENYREFICRDIDFNIDELAIGDDARINYLTGDLMGKSFEFKWDNSNKKITLIYQEDELAPIDPETQSRPLIPSTAKHLRGGEEFNFTGIRLGEAYKQAAISKLREKATDWLAFNSQKRVKFTLDVDYRYMREKGGLECGDLITVSIPSRNISRIIRIVSTEKNLKTGKLSCVVSNYLTEKWEDKIEGQISSMQATINGGGGNGSVTVLEKYDERPFTDKNVLSSLRTLKEIAENAVSKKLNDTAAGLITFLKGIKLGDFVQGKSGANIDDLGNAEFLTAVIRELLRSTKFVDGLIGEGWQIWIDQLTGLSHLTIDKATIRQSLVALELLIQKVRSIGGQFIVSAANGKIKDVIRQGNNYRILFEQECDFMVHDLMRCAVTSGASRKAYWVEITSADVNGVTVPVSEFGGVAPTVGDECVLMGNTENKLRQNLISISATEDGQPRIDILDGVKAKNFNGCLRCRLGKLDGIRSSAFPADNQPKGNGLYADNVWLKGTFVLMTGEDILTRFEITEGKIHSAVESLRKEIREEQSYLDNSSFADGMDKWKTGSKATLFTLGGRWIWANGGPYGTKPDGHAEIRTEGKVPYAYIRNSYIMQKLEDFRLVPEYRQTNSQGERVPGVVYLSFSYRVIKAGRLKIEFVNADKTGFENFNMFGHEEDLPVGGEKMFTLDGLWNGTGDFKLSFTGVIYISLLVFSTNKADALAYKYRTLFEQSDRLVKISAAVFDKDGNALKETGLVIKPEGSGLYAQDNTGKIALIGVSVEEEDEYGNTVSKIKLTADHIQLEGLVTANGNFKILEDGSIETTNGKFTGEIDSSKGKIGGFEIGNGRIGSVADSHGSGGGLAIYDDFFRVGGSKGYVMFGDDVIPSSAGGAFTAVGRIVNSAPNIYGNYGFDQANYGLFIDVTGGTKNYGISSNAALLAPAFINTKAKLLTFGSGNYTVDFSQHNIILMYYNEPNYSKVEVTLPSESSVAYKFGMSYLPTDFAAIVTFRVRPGSKNIILKGIYNHNEDLQNYEMASGDSVTVLITKADGFRYQILNHSS</sequence>
<dbReference type="EMBL" id="QSJZ01000003">
    <property type="protein sequence ID" value="RHE24337.1"/>
    <property type="molecule type" value="Genomic_DNA"/>
</dbReference>